<evidence type="ECO:0000313" key="1">
    <source>
        <dbReference type="EMBL" id="MCF2529831.1"/>
    </source>
</evidence>
<sequence length="158" mass="17574">MDDEEAGVLLARWRHARQVADLPARFTELLQDQFDAEDLDAFLAPFDPEDADAAELMGHAFPVLQGLPDGSLAWRLTGPPDVVPHAEDLGVTFTAVLQLEITASNRDVFRIRWQYTVTRPEPAAPLVVTHVEDLTFGGPEDYETWLAAWRAEYLDGSG</sequence>
<proteinExistence type="predicted"/>
<keyword evidence="2" id="KW-1185">Reference proteome</keyword>
<name>A0AA41U1N4_9ACTN</name>
<gene>
    <name evidence="1" type="ORF">LZ495_21770</name>
</gene>
<comment type="caution">
    <text evidence="1">The sequence shown here is derived from an EMBL/GenBank/DDBJ whole genome shotgun (WGS) entry which is preliminary data.</text>
</comment>
<evidence type="ECO:0000313" key="2">
    <source>
        <dbReference type="Proteomes" id="UP001165378"/>
    </source>
</evidence>
<dbReference type="Proteomes" id="UP001165378">
    <property type="component" value="Unassembled WGS sequence"/>
</dbReference>
<accession>A0AA41U1N4</accession>
<dbReference type="EMBL" id="JAKFHA010000013">
    <property type="protein sequence ID" value="MCF2529831.1"/>
    <property type="molecule type" value="Genomic_DNA"/>
</dbReference>
<protein>
    <submittedName>
        <fullName evidence="1">Uncharacterized protein</fullName>
    </submittedName>
</protein>
<dbReference type="AlphaFoldDB" id="A0AA41U1N4"/>
<dbReference type="RefSeq" id="WP_235054437.1">
    <property type="nucleotide sequence ID" value="NZ_JAKFHA010000013.1"/>
</dbReference>
<reference evidence="1" key="1">
    <citation type="submission" date="2022-01" db="EMBL/GenBank/DDBJ databases">
        <title>Genome-Based Taxonomic Classification of the Phylum Actinobacteria.</title>
        <authorList>
            <person name="Gao Y."/>
        </authorList>
    </citation>
    <scope>NUCLEOTIDE SEQUENCE</scope>
    <source>
        <strain evidence="1">KLBMP 8922</strain>
    </source>
</reference>
<organism evidence="1 2">
    <name type="scientific">Yinghuangia soli</name>
    <dbReference type="NCBI Taxonomy" id="2908204"/>
    <lineage>
        <taxon>Bacteria</taxon>
        <taxon>Bacillati</taxon>
        <taxon>Actinomycetota</taxon>
        <taxon>Actinomycetes</taxon>
        <taxon>Kitasatosporales</taxon>
        <taxon>Streptomycetaceae</taxon>
        <taxon>Yinghuangia</taxon>
    </lineage>
</organism>